<keyword evidence="5" id="KW-0029">Amino-acid transport</keyword>
<name>A0ABW5DC19_9HYPH</name>
<dbReference type="SMART" id="SM00382">
    <property type="entry name" value="AAA"/>
    <property type="match status" value="1"/>
</dbReference>
<dbReference type="GO" id="GO:0005524">
    <property type="term" value="F:ATP binding"/>
    <property type="evidence" value="ECO:0007669"/>
    <property type="project" value="UniProtKB-KW"/>
</dbReference>
<dbReference type="PROSITE" id="PS00211">
    <property type="entry name" value="ABC_TRANSPORTER_1"/>
    <property type="match status" value="1"/>
</dbReference>
<protein>
    <submittedName>
        <fullName evidence="7">ABC transporter ATP-binding protein</fullName>
    </submittedName>
</protein>
<keyword evidence="3" id="KW-0547">Nucleotide-binding</keyword>
<dbReference type="Proteomes" id="UP001597373">
    <property type="component" value="Unassembled WGS sequence"/>
</dbReference>
<comment type="similarity">
    <text evidence="1">Belongs to the ABC transporter superfamily.</text>
</comment>
<evidence type="ECO:0000256" key="2">
    <source>
        <dbReference type="ARBA" id="ARBA00022448"/>
    </source>
</evidence>
<dbReference type="EMBL" id="JBHUIR010000004">
    <property type="protein sequence ID" value="MFD2258281.1"/>
    <property type="molecule type" value="Genomic_DNA"/>
</dbReference>
<feature type="domain" description="ABC transporter" evidence="6">
    <location>
        <begin position="22"/>
        <end position="252"/>
    </location>
</feature>
<dbReference type="InterPro" id="IPR003439">
    <property type="entry name" value="ABC_transporter-like_ATP-bd"/>
</dbReference>
<dbReference type="InterPro" id="IPR017871">
    <property type="entry name" value="ABC_transporter-like_CS"/>
</dbReference>
<evidence type="ECO:0000256" key="3">
    <source>
        <dbReference type="ARBA" id="ARBA00022741"/>
    </source>
</evidence>
<reference evidence="8" key="1">
    <citation type="journal article" date="2019" name="Int. J. Syst. Evol. Microbiol.">
        <title>The Global Catalogue of Microorganisms (GCM) 10K type strain sequencing project: providing services to taxonomists for standard genome sequencing and annotation.</title>
        <authorList>
            <consortium name="The Broad Institute Genomics Platform"/>
            <consortium name="The Broad Institute Genome Sequencing Center for Infectious Disease"/>
            <person name="Wu L."/>
            <person name="Ma J."/>
        </authorList>
    </citation>
    <scope>NUCLEOTIDE SEQUENCE [LARGE SCALE GENOMIC DNA]</scope>
    <source>
        <strain evidence="8">KCTC 23707</strain>
    </source>
</reference>
<accession>A0ABW5DC19</accession>
<keyword evidence="4 7" id="KW-0067">ATP-binding</keyword>
<comment type="caution">
    <text evidence="7">The sequence shown here is derived from an EMBL/GenBank/DDBJ whole genome shotgun (WGS) entry which is preliminary data.</text>
</comment>
<dbReference type="InterPro" id="IPR003593">
    <property type="entry name" value="AAA+_ATPase"/>
</dbReference>
<keyword evidence="2" id="KW-0813">Transport</keyword>
<evidence type="ECO:0000259" key="6">
    <source>
        <dbReference type="PROSITE" id="PS50893"/>
    </source>
</evidence>
<dbReference type="PANTHER" id="PTHR43820:SF4">
    <property type="entry name" value="HIGH-AFFINITY BRANCHED-CHAIN AMINO ACID TRANSPORT ATP-BINDING PROTEIN LIVF"/>
    <property type="match status" value="1"/>
</dbReference>
<dbReference type="Gene3D" id="3.40.50.300">
    <property type="entry name" value="P-loop containing nucleotide triphosphate hydrolases"/>
    <property type="match status" value="1"/>
</dbReference>
<gene>
    <name evidence="7" type="ORF">ACFSMZ_00675</name>
</gene>
<dbReference type="Pfam" id="PF00005">
    <property type="entry name" value="ABC_tran"/>
    <property type="match status" value="1"/>
</dbReference>
<dbReference type="PROSITE" id="PS50893">
    <property type="entry name" value="ABC_TRANSPORTER_2"/>
    <property type="match status" value="1"/>
</dbReference>
<dbReference type="InterPro" id="IPR052156">
    <property type="entry name" value="BCAA_Transport_ATP-bd_LivF"/>
</dbReference>
<dbReference type="CDD" id="cd03224">
    <property type="entry name" value="ABC_TM1139_LivF_branched"/>
    <property type="match status" value="1"/>
</dbReference>
<evidence type="ECO:0000256" key="4">
    <source>
        <dbReference type="ARBA" id="ARBA00022840"/>
    </source>
</evidence>
<evidence type="ECO:0000256" key="1">
    <source>
        <dbReference type="ARBA" id="ARBA00005417"/>
    </source>
</evidence>
<dbReference type="PANTHER" id="PTHR43820">
    <property type="entry name" value="HIGH-AFFINITY BRANCHED-CHAIN AMINO ACID TRANSPORT ATP-BINDING PROTEIN LIVF"/>
    <property type="match status" value="1"/>
</dbReference>
<evidence type="ECO:0000313" key="7">
    <source>
        <dbReference type="EMBL" id="MFD2258281.1"/>
    </source>
</evidence>
<proteinExistence type="inferred from homology"/>
<organism evidence="7 8">
    <name type="scientific">Chelativorans composti</name>
    <dbReference type="NCBI Taxonomy" id="768533"/>
    <lineage>
        <taxon>Bacteria</taxon>
        <taxon>Pseudomonadati</taxon>
        <taxon>Pseudomonadota</taxon>
        <taxon>Alphaproteobacteria</taxon>
        <taxon>Hyphomicrobiales</taxon>
        <taxon>Phyllobacteriaceae</taxon>
        <taxon>Chelativorans</taxon>
    </lineage>
</organism>
<keyword evidence="8" id="KW-1185">Reference proteome</keyword>
<evidence type="ECO:0000256" key="5">
    <source>
        <dbReference type="ARBA" id="ARBA00022970"/>
    </source>
</evidence>
<evidence type="ECO:0000313" key="8">
    <source>
        <dbReference type="Proteomes" id="UP001597373"/>
    </source>
</evidence>
<sequence>MTTTKREAVSAILDPDPTKVFFAMRNAHSYYGESYIVQGVSLDVRQGEIVALLGRNGAGKTSTLRTIARLDNPELKQGEIWLEGKPIHTMAAWQASRAGIQLVPEDRRIIPGLSVEENLILAQVAPDQGWSLEEIYEHFPRLAERRKQEGVTLSGGEQQMLAVARALARNVKLLLLDEPYEGLAPVIVREIEKIVQDIRARGITTIIVEQNAVAALRMSDRAVILDTGELVWAGSAQELLDNERLRKEYLAL</sequence>
<dbReference type="SUPFAM" id="SSF52540">
    <property type="entry name" value="P-loop containing nucleoside triphosphate hydrolases"/>
    <property type="match status" value="1"/>
</dbReference>
<dbReference type="InterPro" id="IPR027417">
    <property type="entry name" value="P-loop_NTPase"/>
</dbReference>
<dbReference type="RefSeq" id="WP_345098382.1">
    <property type="nucleotide sequence ID" value="NZ_BAABGS010000015.1"/>
</dbReference>